<evidence type="ECO:0000313" key="4">
    <source>
        <dbReference type="Proteomes" id="UP000182063"/>
    </source>
</evidence>
<protein>
    <submittedName>
        <fullName evidence="3">Glucose dehydrogenase</fullName>
    </submittedName>
</protein>
<dbReference type="SUPFAM" id="SSF50952">
    <property type="entry name" value="Soluble quinoprotein glucose dehydrogenase"/>
    <property type="match status" value="1"/>
</dbReference>
<evidence type="ECO:0000259" key="2">
    <source>
        <dbReference type="Pfam" id="PF07995"/>
    </source>
</evidence>
<feature type="chain" id="PRO_5009857751" evidence="1">
    <location>
        <begin position="23"/>
        <end position="365"/>
    </location>
</feature>
<dbReference type="PANTHER" id="PTHR19328:SF75">
    <property type="entry name" value="ALDOSE SUGAR DEHYDROGENASE YLII"/>
    <property type="match status" value="1"/>
</dbReference>
<dbReference type="KEGG" id="sphj:BSL82_06860"/>
<organism evidence="3 4">
    <name type="scientific">Tardibacter chloracetimidivorans</name>
    <dbReference type="NCBI Taxonomy" id="1921510"/>
    <lineage>
        <taxon>Bacteria</taxon>
        <taxon>Pseudomonadati</taxon>
        <taxon>Pseudomonadota</taxon>
        <taxon>Alphaproteobacteria</taxon>
        <taxon>Sphingomonadales</taxon>
        <taxon>Sphingomonadaceae</taxon>
        <taxon>Tardibacter</taxon>
    </lineage>
</organism>
<keyword evidence="1" id="KW-0732">Signal</keyword>
<gene>
    <name evidence="3" type="ORF">BSL82_06860</name>
</gene>
<dbReference type="EMBL" id="CP018221">
    <property type="protein sequence ID" value="API59062.1"/>
    <property type="molecule type" value="Genomic_DNA"/>
</dbReference>
<feature type="domain" description="Glucose/Sorbosone dehydrogenase" evidence="2">
    <location>
        <begin position="36"/>
        <end position="360"/>
    </location>
</feature>
<dbReference type="InterPro" id="IPR011042">
    <property type="entry name" value="6-blade_b-propeller_TolB-like"/>
</dbReference>
<keyword evidence="4" id="KW-1185">Reference proteome</keyword>
<proteinExistence type="predicted"/>
<feature type="signal peptide" evidence="1">
    <location>
        <begin position="1"/>
        <end position="22"/>
    </location>
</feature>
<dbReference type="PANTHER" id="PTHR19328">
    <property type="entry name" value="HEDGEHOG-INTERACTING PROTEIN"/>
    <property type="match status" value="1"/>
</dbReference>
<dbReference type="STRING" id="1921510.BSL82_06860"/>
<evidence type="ECO:0000313" key="3">
    <source>
        <dbReference type="EMBL" id="API59062.1"/>
    </source>
</evidence>
<dbReference type="InterPro" id="IPR011041">
    <property type="entry name" value="Quinoprot_gluc/sorb_DH_b-prop"/>
</dbReference>
<accession>A0A1L3ZTU5</accession>
<dbReference type="Proteomes" id="UP000182063">
    <property type="component" value="Chromosome"/>
</dbReference>
<dbReference type="OrthoDB" id="9770043at2"/>
<dbReference type="Gene3D" id="2.120.10.30">
    <property type="entry name" value="TolB, C-terminal domain"/>
    <property type="match status" value="1"/>
</dbReference>
<dbReference type="InterPro" id="IPR012938">
    <property type="entry name" value="Glc/Sorbosone_DH"/>
</dbReference>
<dbReference type="AlphaFoldDB" id="A0A1L3ZTU5"/>
<dbReference type="RefSeq" id="WP_072596614.1">
    <property type="nucleotide sequence ID" value="NZ_CP018221.1"/>
</dbReference>
<evidence type="ECO:0000256" key="1">
    <source>
        <dbReference type="SAM" id="SignalP"/>
    </source>
</evidence>
<dbReference type="PROSITE" id="PS51257">
    <property type="entry name" value="PROKAR_LIPOPROTEIN"/>
    <property type="match status" value="1"/>
</dbReference>
<dbReference type="Pfam" id="PF07995">
    <property type="entry name" value="GSDH"/>
    <property type="match status" value="1"/>
</dbReference>
<reference evidence="4" key="1">
    <citation type="submission" date="2016-11" db="EMBL/GenBank/DDBJ databases">
        <title>Complete Genome Sequence of alachlor-degrading Sphingomonas sp. strain JJ-A5.</title>
        <authorList>
            <person name="Lee H."/>
            <person name="Ka J.-O."/>
        </authorList>
    </citation>
    <scope>NUCLEOTIDE SEQUENCE [LARGE SCALE GENOMIC DNA]</scope>
    <source>
        <strain evidence="4">JJ-A5</strain>
    </source>
</reference>
<sequence length="365" mass="39488">MRSATIVLGALLCACSSQPAPAATEPPFTATPVATFDEPWAMTFLPDGRLLVTEKAGRLLIVTRDGKKSAPLSGTPKVHYAGQAGLMDVALHPDFANNRIVYLSYSEPGEGGTSGTALARATLTETALENLQVIWRQEPKVTGNGHYSGRIAFSPDGYMFVTSGDRQKMEPAQDMNQNLGKVVRLTDTGMIPSTNPYYDQGRIKAQIWSLGHRNLLGIALDKAGNLWTHEIGPRGGDEFNLVRKGENYGWPKVSEGRHYGGTPIPAHLTDPKFIPPKVSWTPVISPAGLIIYSGDLFPEWKGSALIGGLSSEALVRVAIDGQSAREAERFEMGRRIREVEQGPDGAVWLLEDDAGGRLLKLTPSQ</sequence>
<name>A0A1L3ZTU5_9SPHN</name>